<keyword evidence="2" id="KW-1185">Reference proteome</keyword>
<evidence type="ECO:0000256" key="1">
    <source>
        <dbReference type="SAM" id="Phobius"/>
    </source>
</evidence>
<reference evidence="3" key="1">
    <citation type="submission" date="2022-11" db="UniProtKB">
        <authorList>
            <consortium name="WormBaseParasite"/>
        </authorList>
    </citation>
    <scope>IDENTIFICATION</scope>
</reference>
<protein>
    <submittedName>
        <fullName evidence="3">Uncharacterized protein</fullName>
    </submittedName>
</protein>
<keyword evidence="1" id="KW-1133">Transmembrane helix</keyword>
<name>A0A915IY69_ROMCU</name>
<keyword evidence="1" id="KW-0472">Membrane</keyword>
<dbReference type="AlphaFoldDB" id="A0A915IY69"/>
<proteinExistence type="predicted"/>
<evidence type="ECO:0000313" key="2">
    <source>
        <dbReference type="Proteomes" id="UP000887565"/>
    </source>
</evidence>
<evidence type="ECO:0000313" key="3">
    <source>
        <dbReference type="WBParaSite" id="nRc.2.0.1.t18778-RA"/>
    </source>
</evidence>
<sequence length="116" mass="12946">MSAPLVVQFVDLHVDFLMQLAINRVPNTLDQYVAVGAAGLITPFAIRFYSFRSINLKIVVNSPCLCNQDNVQQAAGKSTSRFSQRMEQMKGMGLNDEPLTPTALLQSNNWCRDLLK</sequence>
<feature type="transmembrane region" description="Helical" evidence="1">
    <location>
        <begin position="32"/>
        <end position="49"/>
    </location>
</feature>
<accession>A0A915IY69</accession>
<dbReference type="Proteomes" id="UP000887565">
    <property type="component" value="Unplaced"/>
</dbReference>
<organism evidence="2 3">
    <name type="scientific">Romanomermis culicivorax</name>
    <name type="common">Nematode worm</name>
    <dbReference type="NCBI Taxonomy" id="13658"/>
    <lineage>
        <taxon>Eukaryota</taxon>
        <taxon>Metazoa</taxon>
        <taxon>Ecdysozoa</taxon>
        <taxon>Nematoda</taxon>
        <taxon>Enoplea</taxon>
        <taxon>Dorylaimia</taxon>
        <taxon>Mermithida</taxon>
        <taxon>Mermithoidea</taxon>
        <taxon>Mermithidae</taxon>
        <taxon>Romanomermis</taxon>
    </lineage>
</organism>
<dbReference type="WBParaSite" id="nRc.2.0.1.t18778-RA">
    <property type="protein sequence ID" value="nRc.2.0.1.t18778-RA"/>
    <property type="gene ID" value="nRc.2.0.1.g18778"/>
</dbReference>
<keyword evidence="1" id="KW-0812">Transmembrane</keyword>